<sequence>MTDIFKIIDSGDWENIRLAVKKYGIKNVIKYFTFPERSHDLLKLIQEYEFDVEDEVIHGNTILHLLIEHSTKFNYITVLPSTKEEHFKVIEEIIKRTPNINKQNNNGATCLHIANIVQDRDVVELLERNGARGDIKDILGNIAYDPWPQLQWQRSGEEFQKNIENTKMQKKKVTTNATKPYLEISPLFKNGLISLIKAKKLIKEAETNYGLNLDNFYDKGANKNFNAEKKLLFDEVKPLFWLAKYLSKIGIK</sequence>
<gene>
    <name evidence="2" type="ORF">RFI_29759</name>
</gene>
<dbReference type="OrthoDB" id="426293at2759"/>
<feature type="repeat" description="ANK" evidence="1">
    <location>
        <begin position="106"/>
        <end position="138"/>
    </location>
</feature>
<proteinExistence type="predicted"/>
<dbReference type="InterPro" id="IPR036770">
    <property type="entry name" value="Ankyrin_rpt-contain_sf"/>
</dbReference>
<keyword evidence="3" id="KW-1185">Reference proteome</keyword>
<dbReference type="Proteomes" id="UP000023152">
    <property type="component" value="Unassembled WGS sequence"/>
</dbReference>
<evidence type="ECO:0000313" key="2">
    <source>
        <dbReference type="EMBL" id="ETO07634.1"/>
    </source>
</evidence>
<feature type="non-terminal residue" evidence="2">
    <location>
        <position position="252"/>
    </location>
</feature>
<comment type="caution">
    <text evidence="2">The sequence shown here is derived from an EMBL/GenBank/DDBJ whole genome shotgun (WGS) entry which is preliminary data.</text>
</comment>
<evidence type="ECO:0000256" key="1">
    <source>
        <dbReference type="PROSITE-ProRule" id="PRU00023"/>
    </source>
</evidence>
<accession>X6M174</accession>
<dbReference type="PROSITE" id="PS50088">
    <property type="entry name" value="ANK_REPEAT"/>
    <property type="match status" value="1"/>
</dbReference>
<reference evidence="2 3" key="1">
    <citation type="journal article" date="2013" name="Curr. Biol.">
        <title>The Genome of the Foraminiferan Reticulomyxa filosa.</title>
        <authorList>
            <person name="Glockner G."/>
            <person name="Hulsmann N."/>
            <person name="Schleicher M."/>
            <person name="Noegel A.A."/>
            <person name="Eichinger L."/>
            <person name="Gallinger C."/>
            <person name="Pawlowski J."/>
            <person name="Sierra R."/>
            <person name="Euteneuer U."/>
            <person name="Pillet L."/>
            <person name="Moustafa A."/>
            <person name="Platzer M."/>
            <person name="Groth M."/>
            <person name="Szafranski K."/>
            <person name="Schliwa M."/>
        </authorList>
    </citation>
    <scope>NUCLEOTIDE SEQUENCE [LARGE SCALE GENOMIC DNA]</scope>
</reference>
<protein>
    <submittedName>
        <fullName evidence="2">Uncharacterized protein</fullName>
    </submittedName>
</protein>
<dbReference type="InterPro" id="IPR002110">
    <property type="entry name" value="Ankyrin_rpt"/>
</dbReference>
<name>X6M174_RETFI</name>
<organism evidence="2 3">
    <name type="scientific">Reticulomyxa filosa</name>
    <dbReference type="NCBI Taxonomy" id="46433"/>
    <lineage>
        <taxon>Eukaryota</taxon>
        <taxon>Sar</taxon>
        <taxon>Rhizaria</taxon>
        <taxon>Retaria</taxon>
        <taxon>Foraminifera</taxon>
        <taxon>Monothalamids</taxon>
        <taxon>Reticulomyxidae</taxon>
        <taxon>Reticulomyxa</taxon>
    </lineage>
</organism>
<dbReference type="AlphaFoldDB" id="X6M174"/>
<dbReference type="EMBL" id="ASPP01025923">
    <property type="protein sequence ID" value="ETO07634.1"/>
    <property type="molecule type" value="Genomic_DNA"/>
</dbReference>
<dbReference type="Gene3D" id="1.25.40.20">
    <property type="entry name" value="Ankyrin repeat-containing domain"/>
    <property type="match status" value="1"/>
</dbReference>
<dbReference type="PROSITE" id="PS50297">
    <property type="entry name" value="ANK_REP_REGION"/>
    <property type="match status" value="1"/>
</dbReference>
<dbReference type="SUPFAM" id="SSF48403">
    <property type="entry name" value="Ankyrin repeat"/>
    <property type="match status" value="1"/>
</dbReference>
<dbReference type="SMART" id="SM00248">
    <property type="entry name" value="ANK"/>
    <property type="match status" value="2"/>
</dbReference>
<dbReference type="Pfam" id="PF00023">
    <property type="entry name" value="Ank"/>
    <property type="match status" value="1"/>
</dbReference>
<evidence type="ECO:0000313" key="3">
    <source>
        <dbReference type="Proteomes" id="UP000023152"/>
    </source>
</evidence>
<keyword evidence="1" id="KW-0040">ANK repeat</keyword>